<accession>A0ABR9UA21</accession>
<name>A0ABR9UA21_9CYAN</name>
<dbReference type="EMBL" id="JADEWU010000014">
    <property type="protein sequence ID" value="MBE9143270.1"/>
    <property type="molecule type" value="Genomic_DNA"/>
</dbReference>
<dbReference type="InterPro" id="IPR029044">
    <property type="entry name" value="Nucleotide-diphossugar_trans"/>
</dbReference>
<proteinExistence type="predicted"/>
<dbReference type="Gene3D" id="3.90.550.10">
    <property type="entry name" value="Spore Coat Polysaccharide Biosynthesis Protein SpsA, Chain A"/>
    <property type="match status" value="2"/>
</dbReference>
<evidence type="ECO:0000313" key="2">
    <source>
        <dbReference type="EMBL" id="MBE9143270.1"/>
    </source>
</evidence>
<evidence type="ECO:0000313" key="3">
    <source>
        <dbReference type="Proteomes" id="UP000640725"/>
    </source>
</evidence>
<evidence type="ECO:0000259" key="1">
    <source>
        <dbReference type="Pfam" id="PF00535"/>
    </source>
</evidence>
<comment type="caution">
    <text evidence="2">The sequence shown here is derived from an EMBL/GenBank/DDBJ whole genome shotgun (WGS) entry which is preliminary data.</text>
</comment>
<dbReference type="PANTHER" id="PTHR22916:SF3">
    <property type="entry name" value="UDP-GLCNAC:BETAGAL BETA-1,3-N-ACETYLGLUCOSAMINYLTRANSFERASE-LIKE PROTEIN 1"/>
    <property type="match status" value="1"/>
</dbReference>
<sequence>MEVDYEIIILTLGQGNLLSFELEDIRNYLELQGHQFLGFEPSQTAETIFNQAISKAKGKYIIWIQYPVVFFSERLQEAIEILDNQLEIWGVYSNNQWNLEHLNLGEKPEIQGIFRKSIGETEIVLQESSTITEAFDFKLKLKNNQSYNKFYYLNQKLYKLKINDFFESENQRLKVQELCLVSVCIPTYNGEQFIAEAISSVLSQTYSAIELIISDDHSLDQTVAIAQSFQKQTTIPISILTHNSLGLAQNSNFCIEHSQGKYIKFLYQDDILLPNCIEKMVTLAETDPDIGLVFSPRKMFFLNQDNIDLDLIAVYQDFANLHQSWSNLNLIQWGIELLNDPNLWEHPINKIGEPSTVLLRKSIFEVITGFDPELNQLVDLDLWWRILAQFKVGFVEETLSYFRLHLHQKTYENMQQDQAMDLNFYYKIYSHPDYDFFPPSYREQAFLIYDLILNNRNYSGKNYKD</sequence>
<protein>
    <submittedName>
        <fullName evidence="2">Glycosyltransferase family 2 protein</fullName>
    </submittedName>
</protein>
<dbReference type="InterPro" id="IPR001173">
    <property type="entry name" value="Glyco_trans_2-like"/>
</dbReference>
<keyword evidence="3" id="KW-1185">Reference proteome</keyword>
<dbReference type="Proteomes" id="UP000640725">
    <property type="component" value="Unassembled WGS sequence"/>
</dbReference>
<reference evidence="2 3" key="1">
    <citation type="submission" date="2020-10" db="EMBL/GenBank/DDBJ databases">
        <authorList>
            <person name="Castelo-Branco R."/>
            <person name="Eusebio N."/>
            <person name="Adriana R."/>
            <person name="Vieira A."/>
            <person name="Brugerolle De Fraissinette N."/>
            <person name="Rezende De Castro R."/>
            <person name="Schneider M.P."/>
            <person name="Vasconcelos V."/>
            <person name="Leao P.N."/>
        </authorList>
    </citation>
    <scope>NUCLEOTIDE SEQUENCE [LARGE SCALE GENOMIC DNA]</scope>
    <source>
        <strain evidence="2 3">LEGE 06226</strain>
    </source>
</reference>
<organism evidence="2 3">
    <name type="scientific">Planktothrix mougeotii LEGE 06226</name>
    <dbReference type="NCBI Taxonomy" id="1828728"/>
    <lineage>
        <taxon>Bacteria</taxon>
        <taxon>Bacillati</taxon>
        <taxon>Cyanobacteriota</taxon>
        <taxon>Cyanophyceae</taxon>
        <taxon>Oscillatoriophycideae</taxon>
        <taxon>Oscillatoriales</taxon>
        <taxon>Microcoleaceae</taxon>
        <taxon>Planktothrix</taxon>
    </lineage>
</organism>
<gene>
    <name evidence="2" type="ORF">IQ236_08540</name>
</gene>
<dbReference type="PANTHER" id="PTHR22916">
    <property type="entry name" value="GLYCOSYLTRANSFERASE"/>
    <property type="match status" value="1"/>
</dbReference>
<dbReference type="CDD" id="cd00761">
    <property type="entry name" value="Glyco_tranf_GTA_type"/>
    <property type="match status" value="1"/>
</dbReference>
<feature type="domain" description="Glycosyltransferase 2-like" evidence="1">
    <location>
        <begin position="182"/>
        <end position="296"/>
    </location>
</feature>
<dbReference type="SUPFAM" id="SSF53448">
    <property type="entry name" value="Nucleotide-diphospho-sugar transferases"/>
    <property type="match status" value="1"/>
</dbReference>
<dbReference type="Pfam" id="PF00535">
    <property type="entry name" value="Glycos_transf_2"/>
    <property type="match status" value="1"/>
</dbReference>